<evidence type="ECO:0000313" key="2">
    <source>
        <dbReference type="Proteomes" id="UP000095728"/>
    </source>
</evidence>
<dbReference type="InParanoid" id="A0A1E5R1D8"/>
<name>A0A1E5R1D8_9ASCO</name>
<dbReference type="OrthoDB" id="4062597at2759"/>
<organism evidence="1 2">
    <name type="scientific">Hanseniaspora osmophila</name>
    <dbReference type="NCBI Taxonomy" id="56408"/>
    <lineage>
        <taxon>Eukaryota</taxon>
        <taxon>Fungi</taxon>
        <taxon>Dikarya</taxon>
        <taxon>Ascomycota</taxon>
        <taxon>Saccharomycotina</taxon>
        <taxon>Saccharomycetes</taxon>
        <taxon>Saccharomycodales</taxon>
        <taxon>Saccharomycodaceae</taxon>
        <taxon>Hanseniaspora</taxon>
    </lineage>
</organism>
<reference evidence="2" key="1">
    <citation type="journal article" date="2016" name="Genome Announc.">
        <title>Genome sequences of three species of Hanseniaspora isolated from spontaneous wine fermentations.</title>
        <authorList>
            <person name="Sternes P.R."/>
            <person name="Lee D."/>
            <person name="Kutyna D.R."/>
            <person name="Borneman A.R."/>
        </authorList>
    </citation>
    <scope>NUCLEOTIDE SEQUENCE [LARGE SCALE GENOMIC DNA]</scope>
    <source>
        <strain evidence="2">AWRI3579</strain>
    </source>
</reference>
<dbReference type="FunCoup" id="A0A1E5R1D8">
    <property type="interactions" value="20"/>
</dbReference>
<sequence>MSHSGSFVVLMGTDLKKCSFATMNALYNVVNDGYYRNNIKFNILKSKRVSSVDNFSADLGFHSHPELSALFVYFEGDLLDASAFDLREFEGYKWYTPRKDISMLPDFITQNTIFGTVGYKPHHHYPDNKHFEVTAFTSFKPNVGTFILPITEKYFATLFQVKQYIVEILVEHNLVSYYGVKHNYIETGRTLVATEDDRVAIGLSRLFDAEPFTLCTMVKDWN</sequence>
<dbReference type="Proteomes" id="UP000095728">
    <property type="component" value="Unassembled WGS sequence"/>
</dbReference>
<dbReference type="EMBL" id="LPNM01000011">
    <property type="protein sequence ID" value="OEJ80715.1"/>
    <property type="molecule type" value="Genomic_DNA"/>
</dbReference>
<proteinExistence type="predicted"/>
<gene>
    <name evidence="1" type="ORF">AWRI3579_g4033</name>
</gene>
<evidence type="ECO:0000313" key="1">
    <source>
        <dbReference type="EMBL" id="OEJ80715.1"/>
    </source>
</evidence>
<dbReference type="AlphaFoldDB" id="A0A1E5R1D8"/>
<protein>
    <submittedName>
        <fullName evidence="1">Sporulation protein RMD6</fullName>
    </submittedName>
</protein>
<accession>A0A1E5R1D8</accession>
<keyword evidence="2" id="KW-1185">Reference proteome</keyword>
<comment type="caution">
    <text evidence="1">The sequence shown here is derived from an EMBL/GenBank/DDBJ whole genome shotgun (WGS) entry which is preliminary data.</text>
</comment>